<evidence type="ECO:0000313" key="11">
    <source>
        <dbReference type="Proteomes" id="UP000219621"/>
    </source>
</evidence>
<keyword evidence="11" id="KW-1185">Reference proteome</keyword>
<dbReference type="HAMAP" id="MF_00660">
    <property type="entry name" value="PqqE"/>
    <property type="match status" value="1"/>
</dbReference>
<dbReference type="InterPro" id="IPR013785">
    <property type="entry name" value="Aldolase_TIM"/>
</dbReference>
<keyword evidence="2 8" id="KW-0949">S-adenosyl-L-methionine</keyword>
<keyword evidence="4 8" id="KW-0884">PQQ biosynthesis</keyword>
<dbReference type="SUPFAM" id="SSF102114">
    <property type="entry name" value="Radical SAM enzymes"/>
    <property type="match status" value="1"/>
</dbReference>
<keyword evidence="5 8" id="KW-0560">Oxidoreductase</keyword>
<dbReference type="RefSeq" id="WP_097278519.1">
    <property type="nucleotide sequence ID" value="NZ_OCNJ01000003.1"/>
</dbReference>
<dbReference type="AlphaFoldDB" id="A0A286GDS0"/>
<evidence type="ECO:0000256" key="3">
    <source>
        <dbReference type="ARBA" id="ARBA00022723"/>
    </source>
</evidence>
<dbReference type="Pfam" id="PF13186">
    <property type="entry name" value="SPASM"/>
    <property type="match status" value="1"/>
</dbReference>
<proteinExistence type="inferred from homology"/>
<sequence length="372" mass="39966">MPEATAAVDLPVAMLAELTHRCPMRCAYCSNPLALDDPQAELTTAEWKDVLEQAAALGVMQVHFSGGEPTARQDLAELVAHAAGLGLYTNLITSGVLLDAGKVRALAAAGLEHVQLAFQDSDAAGVDVVGGWSGALAKKRAVAGLVKEAGLALTANLVITRHNAARVGAMLDMALDLGCERAEVANVQYYGWGLLNRAALMPSKAQLAAMTPVVRERQERYRGRMVIDYVIPDYHARRPKACMGGWARRFLNVTPTGKVLPCHAAETIPHLPVETVRQRPLRDIWLHGAAFEAYRGEAWMPAGCRSCDRKEIDWGGCRCQALALAGDAAAMDPACELSPHHAAMAETAEQEAQAGGTRFVYRAFGPHKHSTF</sequence>
<dbReference type="InterPro" id="IPR023885">
    <property type="entry name" value="4Fe4S-binding_SPASM_dom"/>
</dbReference>
<dbReference type="InterPro" id="IPR011843">
    <property type="entry name" value="PQQ_synth_PqqE_bac"/>
</dbReference>
<dbReference type="Gene3D" id="3.20.20.70">
    <property type="entry name" value="Aldolase class I"/>
    <property type="match status" value="1"/>
</dbReference>
<evidence type="ECO:0000259" key="9">
    <source>
        <dbReference type="PROSITE" id="PS51918"/>
    </source>
</evidence>
<reference evidence="10 11" key="1">
    <citation type="submission" date="2017-09" db="EMBL/GenBank/DDBJ databases">
        <authorList>
            <person name="Ehlers B."/>
            <person name="Leendertz F.H."/>
        </authorList>
    </citation>
    <scope>NUCLEOTIDE SEQUENCE [LARGE SCALE GENOMIC DNA]</scope>
    <source>
        <strain evidence="10 11">USBA 140</strain>
    </source>
</reference>
<dbReference type="PROSITE" id="PS01305">
    <property type="entry name" value="MOAA_NIFB_PQQE"/>
    <property type="match status" value="1"/>
</dbReference>
<evidence type="ECO:0000256" key="4">
    <source>
        <dbReference type="ARBA" id="ARBA00022905"/>
    </source>
</evidence>
<comment type="pathway">
    <text evidence="8">Cofactor biosynthesis; pyrroloquinoline quinone biosynthesis.</text>
</comment>
<dbReference type="PANTHER" id="PTHR11228:SF7">
    <property type="entry name" value="PQQA PEPTIDE CYCLASE"/>
    <property type="match status" value="1"/>
</dbReference>
<dbReference type="InterPro" id="IPR000385">
    <property type="entry name" value="MoaA_NifB_PqqE_Fe-S-bd_CS"/>
</dbReference>
<dbReference type="InterPro" id="IPR058240">
    <property type="entry name" value="rSAM_sf"/>
</dbReference>
<dbReference type="GO" id="GO:0005506">
    <property type="term" value="F:iron ion binding"/>
    <property type="evidence" value="ECO:0007669"/>
    <property type="project" value="UniProtKB-UniRule"/>
</dbReference>
<dbReference type="UniPathway" id="UPA00539"/>
<dbReference type="InterPro" id="IPR017200">
    <property type="entry name" value="PqqE-like"/>
</dbReference>
<evidence type="ECO:0000256" key="5">
    <source>
        <dbReference type="ARBA" id="ARBA00023002"/>
    </source>
</evidence>
<evidence type="ECO:0000256" key="6">
    <source>
        <dbReference type="ARBA" id="ARBA00023004"/>
    </source>
</evidence>
<comment type="similarity">
    <text evidence="8">Belongs to the radical SAM superfamily. PqqE family.</text>
</comment>
<dbReference type="NCBIfam" id="TIGR04085">
    <property type="entry name" value="rSAM_more_4Fe4S"/>
    <property type="match status" value="1"/>
</dbReference>
<evidence type="ECO:0000256" key="2">
    <source>
        <dbReference type="ARBA" id="ARBA00022691"/>
    </source>
</evidence>
<dbReference type="PROSITE" id="PS51918">
    <property type="entry name" value="RADICAL_SAM"/>
    <property type="match status" value="1"/>
</dbReference>
<dbReference type="EMBL" id="OCNJ01000003">
    <property type="protein sequence ID" value="SOD93675.1"/>
    <property type="molecule type" value="Genomic_DNA"/>
</dbReference>
<accession>A0A286GDS0</accession>
<dbReference type="PANTHER" id="PTHR11228">
    <property type="entry name" value="RADICAL SAM DOMAIN PROTEIN"/>
    <property type="match status" value="1"/>
</dbReference>
<dbReference type="GO" id="GO:0051539">
    <property type="term" value="F:4 iron, 4 sulfur cluster binding"/>
    <property type="evidence" value="ECO:0007669"/>
    <property type="project" value="UniProtKB-KW"/>
</dbReference>
<dbReference type="CDD" id="cd01335">
    <property type="entry name" value="Radical_SAM"/>
    <property type="match status" value="1"/>
</dbReference>
<evidence type="ECO:0000313" key="10">
    <source>
        <dbReference type="EMBL" id="SOD93675.1"/>
    </source>
</evidence>
<protein>
    <recommendedName>
        <fullName evidence="8">PqqA peptide cyclase</fullName>
        <ecNumber evidence="8">1.21.98.4</ecNumber>
    </recommendedName>
    <alternativeName>
        <fullName evidence="8">Coenzyme PQQ synthesis protein E</fullName>
    </alternativeName>
</protein>
<dbReference type="SFLD" id="SFLDS00029">
    <property type="entry name" value="Radical_SAM"/>
    <property type="match status" value="1"/>
</dbReference>
<feature type="domain" description="Radical SAM core" evidence="9">
    <location>
        <begin position="8"/>
        <end position="224"/>
    </location>
</feature>
<comment type="subunit">
    <text evidence="8">Interacts with PqqD. The interaction is necessary for activity of PqqE.</text>
</comment>
<gene>
    <name evidence="8" type="primary">pqqE</name>
    <name evidence="10" type="ORF">SAMN05421508_103149</name>
</gene>
<comment type="function">
    <text evidence="8">Catalyzes the cross-linking of a glutamate residue and a tyrosine residue in the PqqA protein as part of the biosynthesis of pyrroloquinoline quinone (PQQ).</text>
</comment>
<evidence type="ECO:0000256" key="7">
    <source>
        <dbReference type="ARBA" id="ARBA00023014"/>
    </source>
</evidence>
<dbReference type="GO" id="GO:0009975">
    <property type="term" value="F:cyclase activity"/>
    <property type="evidence" value="ECO:0007669"/>
    <property type="project" value="UniProtKB-UniRule"/>
</dbReference>
<dbReference type="SFLD" id="SFLDF00280">
    <property type="entry name" value="coenzyme_PQQ_synthesis_protein"/>
    <property type="match status" value="1"/>
</dbReference>
<feature type="binding site" evidence="8">
    <location>
        <position position="29"/>
    </location>
    <ligand>
        <name>[4Fe-4S] cluster</name>
        <dbReference type="ChEBI" id="CHEBI:49883"/>
        <note>4Fe-4S-S-AdoMet</note>
    </ligand>
</feature>
<dbReference type="SMART" id="SM00729">
    <property type="entry name" value="Elp3"/>
    <property type="match status" value="1"/>
</dbReference>
<dbReference type="GO" id="GO:0032324">
    <property type="term" value="P:molybdopterin cofactor biosynthetic process"/>
    <property type="evidence" value="ECO:0007669"/>
    <property type="project" value="UniProtKB-ARBA"/>
</dbReference>
<dbReference type="SFLD" id="SFLDG01067">
    <property type="entry name" value="SPASM/twitch_domain_containing"/>
    <property type="match status" value="1"/>
</dbReference>
<comment type="catalytic activity">
    <reaction evidence="8">
        <text>[PQQ precursor protein] + S-adenosyl-L-methionine = E-Y cross-linked-[PQQ precursor protein] + 5'-deoxyadenosine + L-methionine + H(+)</text>
        <dbReference type="Rhea" id="RHEA:56836"/>
        <dbReference type="Rhea" id="RHEA-COMP:14800"/>
        <dbReference type="Rhea" id="RHEA-COMP:14801"/>
        <dbReference type="ChEBI" id="CHEBI:15378"/>
        <dbReference type="ChEBI" id="CHEBI:17319"/>
        <dbReference type="ChEBI" id="CHEBI:57844"/>
        <dbReference type="ChEBI" id="CHEBI:59789"/>
        <dbReference type="ChEBI" id="CHEBI:141026"/>
        <dbReference type="ChEBI" id="CHEBI:141027"/>
        <dbReference type="EC" id="1.21.98.4"/>
    </reaction>
</comment>
<dbReference type="GO" id="GO:0016491">
    <property type="term" value="F:oxidoreductase activity"/>
    <property type="evidence" value="ECO:0007669"/>
    <property type="project" value="UniProtKB-KW"/>
</dbReference>
<dbReference type="NCBIfam" id="TIGR02109">
    <property type="entry name" value="PQQ_syn_pqqE"/>
    <property type="match status" value="1"/>
</dbReference>
<feature type="binding site" evidence="8">
    <location>
        <position position="22"/>
    </location>
    <ligand>
        <name>[4Fe-4S] cluster</name>
        <dbReference type="ChEBI" id="CHEBI:49883"/>
        <note>4Fe-4S-S-AdoMet</note>
    </ligand>
</feature>
<feature type="binding site" evidence="8">
    <location>
        <position position="26"/>
    </location>
    <ligand>
        <name>[4Fe-4S] cluster</name>
        <dbReference type="ChEBI" id="CHEBI:49883"/>
        <note>4Fe-4S-S-AdoMet</note>
    </ligand>
</feature>
<dbReference type="OrthoDB" id="9792276at2"/>
<name>A0A286GDS0_9PROT</name>
<keyword evidence="1 8" id="KW-0004">4Fe-4S</keyword>
<dbReference type="GO" id="GO:1904047">
    <property type="term" value="F:S-adenosyl-L-methionine binding"/>
    <property type="evidence" value="ECO:0007669"/>
    <property type="project" value="UniProtKB-UniRule"/>
</dbReference>
<dbReference type="SFLD" id="SFLDG01386">
    <property type="entry name" value="main_SPASM_domain-containing"/>
    <property type="match status" value="1"/>
</dbReference>
<dbReference type="Pfam" id="PF04055">
    <property type="entry name" value="Radical_SAM"/>
    <property type="match status" value="1"/>
</dbReference>
<keyword evidence="3 8" id="KW-0479">Metal-binding</keyword>
<organism evidence="10 11">
    <name type="scientific">Caenispirillum bisanense</name>
    <dbReference type="NCBI Taxonomy" id="414052"/>
    <lineage>
        <taxon>Bacteria</taxon>
        <taxon>Pseudomonadati</taxon>
        <taxon>Pseudomonadota</taxon>
        <taxon>Alphaproteobacteria</taxon>
        <taxon>Rhodospirillales</taxon>
        <taxon>Novispirillaceae</taxon>
        <taxon>Caenispirillum</taxon>
    </lineage>
</organism>
<dbReference type="Proteomes" id="UP000219621">
    <property type="component" value="Unassembled WGS sequence"/>
</dbReference>
<comment type="cofactor">
    <cofactor evidence="8">
        <name>[4Fe-4S] cluster</name>
        <dbReference type="ChEBI" id="CHEBI:49883"/>
    </cofactor>
    <text evidence="8">Binds 1 [4Fe-4S] cluster. The cluster is coordinated with 3 cysteines and an exchangeable S-adenosyl-L-methionine.</text>
</comment>
<keyword evidence="7 8" id="KW-0411">Iron-sulfur</keyword>
<keyword evidence="6 8" id="KW-0408">Iron</keyword>
<evidence type="ECO:0000256" key="8">
    <source>
        <dbReference type="HAMAP-Rule" id="MF_00660"/>
    </source>
</evidence>
<dbReference type="InterPro" id="IPR007197">
    <property type="entry name" value="rSAM"/>
</dbReference>
<evidence type="ECO:0000256" key="1">
    <source>
        <dbReference type="ARBA" id="ARBA00022485"/>
    </source>
</evidence>
<dbReference type="GO" id="GO:0018189">
    <property type="term" value="P:pyrroloquinoline quinone biosynthetic process"/>
    <property type="evidence" value="ECO:0007669"/>
    <property type="project" value="UniProtKB-UniRule"/>
</dbReference>
<dbReference type="InterPro" id="IPR050377">
    <property type="entry name" value="Radical_SAM_PqqE_MftC-like"/>
</dbReference>
<dbReference type="InterPro" id="IPR006638">
    <property type="entry name" value="Elp3/MiaA/NifB-like_rSAM"/>
</dbReference>
<dbReference type="PIRSF" id="PIRSF037420">
    <property type="entry name" value="PQQ_syn_pqqE"/>
    <property type="match status" value="1"/>
</dbReference>
<dbReference type="EC" id="1.21.98.4" evidence="8"/>